<organism evidence="1 2">
    <name type="scientific">Eumeta variegata</name>
    <name type="common">Bagworm moth</name>
    <name type="synonym">Eumeta japonica</name>
    <dbReference type="NCBI Taxonomy" id="151549"/>
    <lineage>
        <taxon>Eukaryota</taxon>
        <taxon>Metazoa</taxon>
        <taxon>Ecdysozoa</taxon>
        <taxon>Arthropoda</taxon>
        <taxon>Hexapoda</taxon>
        <taxon>Insecta</taxon>
        <taxon>Pterygota</taxon>
        <taxon>Neoptera</taxon>
        <taxon>Endopterygota</taxon>
        <taxon>Lepidoptera</taxon>
        <taxon>Glossata</taxon>
        <taxon>Ditrysia</taxon>
        <taxon>Tineoidea</taxon>
        <taxon>Psychidae</taxon>
        <taxon>Oiketicinae</taxon>
        <taxon>Eumeta</taxon>
    </lineage>
</organism>
<reference evidence="1 2" key="1">
    <citation type="journal article" date="2019" name="Commun. Biol.">
        <title>The bagworm genome reveals a unique fibroin gene that provides high tensile strength.</title>
        <authorList>
            <person name="Kono N."/>
            <person name="Nakamura H."/>
            <person name="Ohtoshi R."/>
            <person name="Tomita M."/>
            <person name="Numata K."/>
            <person name="Arakawa K."/>
        </authorList>
    </citation>
    <scope>NUCLEOTIDE SEQUENCE [LARGE SCALE GENOMIC DNA]</scope>
</reference>
<evidence type="ECO:0000313" key="2">
    <source>
        <dbReference type="Proteomes" id="UP000299102"/>
    </source>
</evidence>
<dbReference type="AlphaFoldDB" id="A0A4C1S9U0"/>
<proteinExistence type="predicted"/>
<comment type="caution">
    <text evidence="1">The sequence shown here is derived from an EMBL/GenBank/DDBJ whole genome shotgun (WGS) entry which is preliminary data.</text>
</comment>
<name>A0A4C1S9U0_EUMVA</name>
<keyword evidence="2" id="KW-1185">Reference proteome</keyword>
<gene>
    <name evidence="1" type="ORF">EVAR_322_1</name>
</gene>
<protein>
    <submittedName>
        <fullName evidence="1">Uncharacterized protein</fullName>
    </submittedName>
</protein>
<dbReference type="EMBL" id="BGZK01000002">
    <property type="protein sequence ID" value="GBO98914.1"/>
    <property type="molecule type" value="Genomic_DNA"/>
</dbReference>
<sequence>MASFDPIRPHLLYPQLGNMSGEFEPIKRIPTPASPFVQMFRRVSYLVRKRARCMSAVRPAARGARFQRLPAVWDAAASPCHCLRASESTLAVGIEHATAFATATGTAPTGADGQRYMPSL</sequence>
<dbReference type="Proteomes" id="UP000299102">
    <property type="component" value="Unassembled WGS sequence"/>
</dbReference>
<accession>A0A4C1S9U0</accession>
<evidence type="ECO:0000313" key="1">
    <source>
        <dbReference type="EMBL" id="GBO98914.1"/>
    </source>
</evidence>